<dbReference type="Proteomes" id="UP000019109">
    <property type="component" value="Unassembled WGS sequence"/>
</dbReference>
<evidence type="ECO:0000313" key="6">
    <source>
        <dbReference type="Proteomes" id="UP000019109"/>
    </source>
</evidence>
<comment type="caution">
    <text evidence="5">The sequence shown here is derived from an EMBL/GenBank/DDBJ whole genome shotgun (WGS) entry which is preliminary data.</text>
</comment>
<keyword evidence="6" id="KW-1185">Reference proteome</keyword>
<name>W4VAQ4_9FIRM</name>
<dbReference type="InterPro" id="IPR013378">
    <property type="entry name" value="InlB-like_B-rpt"/>
</dbReference>
<feature type="compositionally biased region" description="Polar residues" evidence="3">
    <location>
        <begin position="67"/>
        <end position="77"/>
    </location>
</feature>
<gene>
    <name evidence="5" type="ORF">JCM21531_3872</name>
</gene>
<organism evidence="5 6">
    <name type="scientific">Acetivibrio straminisolvens JCM 21531</name>
    <dbReference type="NCBI Taxonomy" id="1294263"/>
    <lineage>
        <taxon>Bacteria</taxon>
        <taxon>Bacillati</taxon>
        <taxon>Bacillota</taxon>
        <taxon>Clostridia</taxon>
        <taxon>Eubacteriales</taxon>
        <taxon>Oscillospiraceae</taxon>
        <taxon>Acetivibrio</taxon>
    </lineage>
</organism>
<dbReference type="STRING" id="1294263.JCM21531_3872"/>
<dbReference type="InterPro" id="IPR042229">
    <property type="entry name" value="Listeria/Bacterioides_rpt_sf"/>
</dbReference>
<accession>W4VAQ4</accession>
<evidence type="ECO:0000313" key="5">
    <source>
        <dbReference type="EMBL" id="GAE90277.1"/>
    </source>
</evidence>
<evidence type="ECO:0000259" key="4">
    <source>
        <dbReference type="PROSITE" id="PS51272"/>
    </source>
</evidence>
<dbReference type="Pfam" id="PF00395">
    <property type="entry name" value="SLH"/>
    <property type="match status" value="1"/>
</dbReference>
<dbReference type="InterPro" id="IPR001119">
    <property type="entry name" value="SLH_dom"/>
</dbReference>
<evidence type="ECO:0000256" key="2">
    <source>
        <dbReference type="ARBA" id="ARBA00022737"/>
    </source>
</evidence>
<dbReference type="Gene3D" id="2.60.40.4270">
    <property type="entry name" value="Listeria-Bacteroides repeat domain"/>
    <property type="match status" value="1"/>
</dbReference>
<protein>
    <submittedName>
        <fullName evidence="5">Internalin-like protein</fullName>
    </submittedName>
</protein>
<evidence type="ECO:0000256" key="3">
    <source>
        <dbReference type="SAM" id="MobiDB-lite"/>
    </source>
</evidence>
<dbReference type="Pfam" id="PF09479">
    <property type="entry name" value="Flg_new"/>
    <property type="match status" value="1"/>
</dbReference>
<reference evidence="5" key="1">
    <citation type="journal article" date="2014" name="Genome Announc.">
        <title>Draft Genome Sequence of Clostridium straminisolvens Strain JCM 21531T, Isolated from a Cellulose-Degrading Bacterial Community.</title>
        <authorList>
            <person name="Yuki M."/>
            <person name="Oshima K."/>
            <person name="Suda W."/>
            <person name="Sakamoto M."/>
            <person name="Kitamura K."/>
            <person name="Iida T."/>
            <person name="Hattori M."/>
            <person name="Ohkuma M."/>
        </authorList>
    </citation>
    <scope>NUCLEOTIDE SEQUENCE [LARGE SCALE GENOMIC DNA]</scope>
    <source>
        <strain evidence="5">JCM 21531</strain>
    </source>
</reference>
<sequence length="189" mass="20464">MDTVAPWAREAVLKLWNTGILAGDGTNFNPKGNASRAQAAALCMSTDKAVETWYSEPGVPSDRVSVDPNNGQSTETPDSSTGDSGNDDNEKDSDTGKNTVGSQNQNKTTYYKVTFVIDSTKEEKVYKKDTLLSTLSIPTMPSGKVFLGWYYDEEKTKPVNGNDKLNANLTLYAHLTDAIALDEAVLPTS</sequence>
<dbReference type="GO" id="GO:0030313">
    <property type="term" value="C:cell envelope"/>
    <property type="evidence" value="ECO:0007669"/>
    <property type="project" value="UniProtKB-SubCell"/>
</dbReference>
<feature type="region of interest" description="Disordered" evidence="3">
    <location>
        <begin position="55"/>
        <end position="103"/>
    </location>
</feature>
<proteinExistence type="predicted"/>
<feature type="domain" description="SLH" evidence="4">
    <location>
        <begin position="1"/>
        <end position="57"/>
    </location>
</feature>
<keyword evidence="2" id="KW-0677">Repeat</keyword>
<dbReference type="PROSITE" id="PS51272">
    <property type="entry name" value="SLH"/>
    <property type="match status" value="1"/>
</dbReference>
<comment type="subcellular location">
    <subcellularLocation>
        <location evidence="1">Cell envelope</location>
    </subcellularLocation>
</comment>
<dbReference type="EMBL" id="BAVR01000062">
    <property type="protein sequence ID" value="GAE90277.1"/>
    <property type="molecule type" value="Genomic_DNA"/>
</dbReference>
<dbReference type="AlphaFoldDB" id="W4VAQ4"/>
<evidence type="ECO:0000256" key="1">
    <source>
        <dbReference type="ARBA" id="ARBA00004196"/>
    </source>
</evidence>